<gene>
    <name evidence="1" type="ORF">BTMF_LOCUS13904</name>
</gene>
<organism evidence="3">
    <name type="scientific">Brugia timori</name>
    <dbReference type="NCBI Taxonomy" id="42155"/>
    <lineage>
        <taxon>Eukaryota</taxon>
        <taxon>Metazoa</taxon>
        <taxon>Ecdysozoa</taxon>
        <taxon>Nematoda</taxon>
        <taxon>Chromadorea</taxon>
        <taxon>Rhabditida</taxon>
        <taxon>Spirurina</taxon>
        <taxon>Spiruromorpha</taxon>
        <taxon>Filarioidea</taxon>
        <taxon>Onchocercidae</taxon>
        <taxon>Brugia</taxon>
    </lineage>
</organism>
<dbReference type="Proteomes" id="UP000280834">
    <property type="component" value="Unassembled WGS sequence"/>
</dbReference>
<dbReference type="AlphaFoldDB" id="A0A0R3R7B8"/>
<reference evidence="1 2" key="2">
    <citation type="submission" date="2018-11" db="EMBL/GenBank/DDBJ databases">
        <authorList>
            <consortium name="Pathogen Informatics"/>
        </authorList>
    </citation>
    <scope>NUCLEOTIDE SEQUENCE [LARGE SCALE GENOMIC DNA]</scope>
</reference>
<dbReference type="EMBL" id="UZAG01020591">
    <property type="protein sequence ID" value="VDO47206.1"/>
    <property type="molecule type" value="Genomic_DNA"/>
</dbReference>
<proteinExistence type="predicted"/>
<keyword evidence="2" id="KW-1185">Reference proteome</keyword>
<evidence type="ECO:0000313" key="3">
    <source>
        <dbReference type="WBParaSite" id="BTMF_0001591601-mRNA-1"/>
    </source>
</evidence>
<evidence type="ECO:0000313" key="2">
    <source>
        <dbReference type="Proteomes" id="UP000280834"/>
    </source>
</evidence>
<accession>A0A0R3R7B8</accession>
<sequence>MIKTFLLDVEIKRCSIEDDKSVSKCGTFSSYIIQTNSKVYYFNLYVYEIFIKI</sequence>
<dbReference type="WBParaSite" id="BTMF_0001591601-mRNA-1">
    <property type="protein sequence ID" value="BTMF_0001591601-mRNA-1"/>
    <property type="gene ID" value="BTMF_0001591601"/>
</dbReference>
<protein>
    <submittedName>
        <fullName evidence="1 3">Uncharacterized protein</fullName>
    </submittedName>
</protein>
<name>A0A0R3R7B8_9BILA</name>
<evidence type="ECO:0000313" key="1">
    <source>
        <dbReference type="EMBL" id="VDO47206.1"/>
    </source>
</evidence>
<reference evidence="3" key="1">
    <citation type="submission" date="2017-02" db="UniProtKB">
        <authorList>
            <consortium name="WormBaseParasite"/>
        </authorList>
    </citation>
    <scope>IDENTIFICATION</scope>
</reference>